<dbReference type="Pfam" id="PF03055">
    <property type="entry name" value="RPE65"/>
    <property type="match status" value="1"/>
</dbReference>
<evidence type="ECO:0000256" key="4">
    <source>
        <dbReference type="ARBA" id="ARBA00023004"/>
    </source>
</evidence>
<evidence type="ECO:0000313" key="6">
    <source>
        <dbReference type="EMBL" id="KAK1761780.1"/>
    </source>
</evidence>
<dbReference type="GO" id="GO:0046872">
    <property type="term" value="F:metal ion binding"/>
    <property type="evidence" value="ECO:0007669"/>
    <property type="project" value="UniProtKB-KW"/>
</dbReference>
<sequence>MPRTSIDSKAGDQVKYPDTGAFQVFNTPCRLEGDIFDLEIDGKTPPPPPEINGTFYRRYVRSYRFLAEIAVRKSLFGRYRNPFKDPEAVKGEDGPPYAMDPVTLETIVRYDFEGQVRSPTFTAHPKFDPETGEILCFGYEAGGDGQDGSCGIVVYTWYKALFCGMVHDCGISKNYAVLPMTLLKCLLDWLKNGGEAWDPDAHKPLFRGLTRILLIDDGFAHEELNGKRGLEFPTRARGGLASPDANGEFSRINDRCVTKKNKHFWQATVDGAQEYNAAGCGSPAGGLFNCIGNYTWDKGMVLLRGAWLTALLNHLDVLRNNVVILDAFKVAAGLAATIYLPVKLCLGLHGNFVYYVKLTPGNREDLLGGTWVLLSMRRNLWGGKWRH</sequence>
<comment type="caution">
    <text evidence="6">The sequence shown here is derived from an EMBL/GenBank/DDBJ whole genome shotgun (WGS) entry which is preliminary data.</text>
</comment>
<feature type="binding site" evidence="5">
    <location>
        <position position="167"/>
    </location>
    <ligand>
        <name>Fe cation</name>
        <dbReference type="ChEBI" id="CHEBI:24875"/>
        <note>catalytic</note>
    </ligand>
</feature>
<evidence type="ECO:0000256" key="1">
    <source>
        <dbReference type="ARBA" id="ARBA00006787"/>
    </source>
</evidence>
<protein>
    <submittedName>
        <fullName evidence="6">Retinal pigment epithelial membrane protein-domain-containing protein</fullName>
    </submittedName>
</protein>
<keyword evidence="4 5" id="KW-0408">Iron</keyword>
<keyword evidence="7" id="KW-1185">Reference proteome</keyword>
<dbReference type="PANTHER" id="PTHR10543:SF89">
    <property type="entry name" value="CAROTENOID 9,10(9',10')-CLEAVAGE DIOXYGENASE 1"/>
    <property type="match status" value="1"/>
</dbReference>
<comment type="cofactor">
    <cofactor evidence="5">
        <name>Fe(2+)</name>
        <dbReference type="ChEBI" id="CHEBI:29033"/>
    </cofactor>
    <text evidence="5">Binds 1 Fe(2+) ion per subunit.</text>
</comment>
<dbReference type="GO" id="GO:0010436">
    <property type="term" value="F:carotenoid dioxygenase activity"/>
    <property type="evidence" value="ECO:0007669"/>
    <property type="project" value="TreeGrafter"/>
</dbReference>
<feature type="binding site" evidence="5">
    <location>
        <position position="124"/>
    </location>
    <ligand>
        <name>Fe cation</name>
        <dbReference type="ChEBI" id="CHEBI:24875"/>
        <note>catalytic</note>
    </ligand>
</feature>
<dbReference type="InterPro" id="IPR004294">
    <property type="entry name" value="Carotenoid_Oase"/>
</dbReference>
<dbReference type="AlphaFoldDB" id="A0AAJ0BNX2"/>
<dbReference type="PANTHER" id="PTHR10543">
    <property type="entry name" value="BETA-CAROTENE DIOXYGENASE"/>
    <property type="match status" value="1"/>
</dbReference>
<dbReference type="Proteomes" id="UP001244011">
    <property type="component" value="Unassembled WGS sequence"/>
</dbReference>
<organism evidence="6 7">
    <name type="scientific">Phialemonium atrogriseum</name>
    <dbReference type="NCBI Taxonomy" id="1093897"/>
    <lineage>
        <taxon>Eukaryota</taxon>
        <taxon>Fungi</taxon>
        <taxon>Dikarya</taxon>
        <taxon>Ascomycota</taxon>
        <taxon>Pezizomycotina</taxon>
        <taxon>Sordariomycetes</taxon>
        <taxon>Sordariomycetidae</taxon>
        <taxon>Cephalothecales</taxon>
        <taxon>Cephalothecaceae</taxon>
        <taxon>Phialemonium</taxon>
    </lineage>
</organism>
<dbReference type="GO" id="GO:0016121">
    <property type="term" value="P:carotene catabolic process"/>
    <property type="evidence" value="ECO:0007669"/>
    <property type="project" value="TreeGrafter"/>
</dbReference>
<name>A0AAJ0BNX2_9PEZI</name>
<dbReference type="EMBL" id="MU839051">
    <property type="protein sequence ID" value="KAK1761780.1"/>
    <property type="molecule type" value="Genomic_DNA"/>
</dbReference>
<dbReference type="GeneID" id="85315409"/>
<proteinExistence type="inferred from homology"/>
<evidence type="ECO:0000256" key="3">
    <source>
        <dbReference type="ARBA" id="ARBA00023002"/>
    </source>
</evidence>
<evidence type="ECO:0000313" key="7">
    <source>
        <dbReference type="Proteomes" id="UP001244011"/>
    </source>
</evidence>
<gene>
    <name evidence="6" type="ORF">QBC33DRAFT_603861</name>
</gene>
<evidence type="ECO:0000256" key="2">
    <source>
        <dbReference type="ARBA" id="ARBA00022723"/>
    </source>
</evidence>
<reference evidence="6" key="1">
    <citation type="submission" date="2023-06" db="EMBL/GenBank/DDBJ databases">
        <title>Genome-scale phylogeny and comparative genomics of the fungal order Sordariales.</title>
        <authorList>
            <consortium name="Lawrence Berkeley National Laboratory"/>
            <person name="Hensen N."/>
            <person name="Bonometti L."/>
            <person name="Westerberg I."/>
            <person name="Brannstrom I.O."/>
            <person name="Guillou S."/>
            <person name="Cros-Aarteil S."/>
            <person name="Calhoun S."/>
            <person name="Haridas S."/>
            <person name="Kuo A."/>
            <person name="Mondo S."/>
            <person name="Pangilinan J."/>
            <person name="Riley R."/>
            <person name="Labutti K."/>
            <person name="Andreopoulos B."/>
            <person name="Lipzen A."/>
            <person name="Chen C."/>
            <person name="Yanf M."/>
            <person name="Daum C."/>
            <person name="Ng V."/>
            <person name="Clum A."/>
            <person name="Steindorff A."/>
            <person name="Ohm R."/>
            <person name="Martin F."/>
            <person name="Silar P."/>
            <person name="Natvig D."/>
            <person name="Lalanne C."/>
            <person name="Gautier V."/>
            <person name="Ament-Velasquez S.L."/>
            <person name="Kruys A."/>
            <person name="Hutchinson M.I."/>
            <person name="Powell A.J."/>
            <person name="Barry K."/>
            <person name="Miller A.N."/>
            <person name="Grigoriev I.V."/>
            <person name="Debuchy R."/>
            <person name="Gladieux P."/>
            <person name="Thoren M.H."/>
            <person name="Johannesson H."/>
        </authorList>
    </citation>
    <scope>NUCLEOTIDE SEQUENCE</scope>
    <source>
        <strain evidence="6">8032-3</strain>
    </source>
</reference>
<accession>A0AAJ0BNX2</accession>
<comment type="similarity">
    <text evidence="1">Belongs to the carotenoid oxygenase family.</text>
</comment>
<evidence type="ECO:0000256" key="5">
    <source>
        <dbReference type="PIRSR" id="PIRSR604294-1"/>
    </source>
</evidence>
<keyword evidence="3" id="KW-0560">Oxidoreductase</keyword>
<keyword evidence="2 5" id="KW-0479">Metal-binding</keyword>
<dbReference type="RefSeq" id="XP_060277993.1">
    <property type="nucleotide sequence ID" value="XM_060432222.1"/>
</dbReference>